<comment type="caution">
    <text evidence="3">The sequence shown here is derived from an EMBL/GenBank/DDBJ whole genome shotgun (WGS) entry which is preliminary data.</text>
</comment>
<dbReference type="Gene3D" id="3.40.50.1820">
    <property type="entry name" value="alpha/beta hydrolase"/>
    <property type="match status" value="1"/>
</dbReference>
<reference evidence="3 4" key="1">
    <citation type="journal article" date="2011" name="Front. Microbiol.">
        <title>Genomic signatures of strain selection and enhancement in Bacillus atrophaeus var. globigii, a historical biowarfare simulant.</title>
        <authorList>
            <person name="Gibbons H.S."/>
            <person name="Broomall S.M."/>
            <person name="McNew L.A."/>
            <person name="Daligault H."/>
            <person name="Chapman C."/>
            <person name="Bruce D."/>
            <person name="Karavis M."/>
            <person name="Krepps M."/>
            <person name="McGregor P.A."/>
            <person name="Hong C."/>
            <person name="Park K.H."/>
            <person name="Akmal A."/>
            <person name="Feldman A."/>
            <person name="Lin J.S."/>
            <person name="Chang W.E."/>
            <person name="Higgs B.W."/>
            <person name="Demirev P."/>
            <person name="Lindquist J."/>
            <person name="Liem A."/>
            <person name="Fochler E."/>
            <person name="Read T.D."/>
            <person name="Tapia R."/>
            <person name="Johnson S."/>
            <person name="Bishop-Lilly K.A."/>
            <person name="Detter C."/>
            <person name="Han C."/>
            <person name="Sozhamannan S."/>
            <person name="Rosenzweig C.N."/>
            <person name="Skowronski E.W."/>
        </authorList>
    </citation>
    <scope>NUCLEOTIDE SEQUENCE [LARGE SCALE GENOMIC DNA]</scope>
    <source>
        <strain evidence="3 4">MLST1</strain>
    </source>
</reference>
<evidence type="ECO:0000256" key="1">
    <source>
        <dbReference type="SAM" id="SignalP"/>
    </source>
</evidence>
<evidence type="ECO:0000259" key="2">
    <source>
        <dbReference type="Pfam" id="PF00326"/>
    </source>
</evidence>
<dbReference type="SUPFAM" id="SSF53474">
    <property type="entry name" value="alpha/beta-Hydrolases"/>
    <property type="match status" value="1"/>
</dbReference>
<dbReference type="Proteomes" id="UP000288293">
    <property type="component" value="Unassembled WGS sequence"/>
</dbReference>
<dbReference type="GO" id="GO:0008236">
    <property type="term" value="F:serine-type peptidase activity"/>
    <property type="evidence" value="ECO:0007669"/>
    <property type="project" value="InterPro"/>
</dbReference>
<dbReference type="InterPro" id="IPR001375">
    <property type="entry name" value="Peptidase_S9_cat"/>
</dbReference>
<feature type="domain" description="Peptidase S9 prolyl oligopeptidase catalytic" evidence="2">
    <location>
        <begin position="162"/>
        <end position="329"/>
    </location>
</feature>
<sequence length="331" mass="37166">MFIMLKLSHLAVPFMSLAFVAASVSSVQAEDSPQFFSSYEGISSQQDCFAPPFDDAEVLRTVAAETSFTPWNQNFDRLFSDRFFAARQSQTECLRFTYDVDGVEVPGFMVRPANSYEDTPVLVFHRGGNGSFGAINFVNLYARYMGMVGEGYTIIGSNLRAEDEFGGADVDDARAILSIVQGMDNVDHDRIALWGSSRGATQMMQVARGRDDIHALVFEMGAADHEQSLVTRPEMIEVYENRVPDFDENREQAMKDRSVVYWADELPQVPVLILHGEQDERVDVEQAHLLAAALDESGHEYELKIYPEAGHSLMRIADEDMFSWLGEVLNR</sequence>
<dbReference type="Pfam" id="PF00326">
    <property type="entry name" value="Peptidase_S9"/>
    <property type="match status" value="1"/>
</dbReference>
<gene>
    <name evidence="3" type="ORF">CWE09_07585</name>
</gene>
<dbReference type="GO" id="GO:0006508">
    <property type="term" value="P:proteolysis"/>
    <property type="evidence" value="ECO:0007669"/>
    <property type="project" value="InterPro"/>
</dbReference>
<evidence type="ECO:0000313" key="4">
    <source>
        <dbReference type="Proteomes" id="UP000288293"/>
    </source>
</evidence>
<dbReference type="PANTHER" id="PTHR22946">
    <property type="entry name" value="DIENELACTONE HYDROLASE DOMAIN-CONTAINING PROTEIN-RELATED"/>
    <property type="match status" value="1"/>
</dbReference>
<feature type="chain" id="PRO_5019275370" description="Peptidase S9 prolyl oligopeptidase catalytic domain-containing protein" evidence="1">
    <location>
        <begin position="30"/>
        <end position="331"/>
    </location>
</feature>
<keyword evidence="1" id="KW-0732">Signal</keyword>
<evidence type="ECO:0000313" key="3">
    <source>
        <dbReference type="EMBL" id="RUO26559.1"/>
    </source>
</evidence>
<protein>
    <recommendedName>
        <fullName evidence="2">Peptidase S9 prolyl oligopeptidase catalytic domain-containing protein</fullName>
    </recommendedName>
</protein>
<accession>A0A432W900</accession>
<dbReference type="InterPro" id="IPR050261">
    <property type="entry name" value="FrsA_esterase"/>
</dbReference>
<dbReference type="PANTHER" id="PTHR22946:SF0">
    <property type="entry name" value="DIENELACTONE HYDROLASE DOMAIN-CONTAINING PROTEIN"/>
    <property type="match status" value="1"/>
</dbReference>
<feature type="signal peptide" evidence="1">
    <location>
        <begin position="1"/>
        <end position="29"/>
    </location>
</feature>
<name>A0A432W900_9GAMM</name>
<dbReference type="EMBL" id="PIPL01000001">
    <property type="protein sequence ID" value="RUO26559.1"/>
    <property type="molecule type" value="Genomic_DNA"/>
</dbReference>
<dbReference type="AlphaFoldDB" id="A0A432W900"/>
<dbReference type="InterPro" id="IPR029058">
    <property type="entry name" value="AB_hydrolase_fold"/>
</dbReference>
<organism evidence="3 4">
    <name type="scientific">Aliidiomarina minuta</name>
    <dbReference type="NCBI Taxonomy" id="880057"/>
    <lineage>
        <taxon>Bacteria</taxon>
        <taxon>Pseudomonadati</taxon>
        <taxon>Pseudomonadota</taxon>
        <taxon>Gammaproteobacteria</taxon>
        <taxon>Alteromonadales</taxon>
        <taxon>Idiomarinaceae</taxon>
        <taxon>Aliidiomarina</taxon>
    </lineage>
</organism>
<proteinExistence type="predicted"/>
<keyword evidence="4" id="KW-1185">Reference proteome</keyword>